<gene>
    <name evidence="2" type="ORF">SAMN04487893_11563</name>
</gene>
<name>A0A1I3U2V6_9FLAO</name>
<dbReference type="AlphaFoldDB" id="A0A1I3U2V6"/>
<dbReference type="Pfam" id="PF19780">
    <property type="entry name" value="DUF6265"/>
    <property type="match status" value="1"/>
</dbReference>
<protein>
    <recommendedName>
        <fullName evidence="1">DUF6265 domain-containing protein</fullName>
    </recommendedName>
</protein>
<proteinExistence type="predicted"/>
<evidence type="ECO:0000313" key="3">
    <source>
        <dbReference type="Proteomes" id="UP000243887"/>
    </source>
</evidence>
<dbReference type="Proteomes" id="UP000243887">
    <property type="component" value="Unassembled WGS sequence"/>
</dbReference>
<feature type="domain" description="DUF6265" evidence="1">
    <location>
        <begin position="41"/>
        <end position="149"/>
    </location>
</feature>
<dbReference type="EMBL" id="FORU01000015">
    <property type="protein sequence ID" value="SFJ76206.1"/>
    <property type="molecule type" value="Genomic_DNA"/>
</dbReference>
<evidence type="ECO:0000259" key="1">
    <source>
        <dbReference type="Pfam" id="PF19780"/>
    </source>
</evidence>
<dbReference type="RefSeq" id="WP_245753886.1">
    <property type="nucleotide sequence ID" value="NZ_FORU01000015.1"/>
</dbReference>
<dbReference type="InterPro" id="IPR046232">
    <property type="entry name" value="DUF6265"/>
</dbReference>
<organism evidence="2 3">
    <name type="scientific">Myroides guanonis</name>
    <dbReference type="NCBI Taxonomy" id="1150112"/>
    <lineage>
        <taxon>Bacteria</taxon>
        <taxon>Pseudomonadati</taxon>
        <taxon>Bacteroidota</taxon>
        <taxon>Flavobacteriia</taxon>
        <taxon>Flavobacteriales</taxon>
        <taxon>Flavobacteriaceae</taxon>
        <taxon>Myroides</taxon>
    </lineage>
</organism>
<accession>A0A1I3U2V6</accession>
<dbReference type="STRING" id="1150112.SAMN04487893_11563"/>
<sequence>MKIIYILLVSTLAISCKQDTKNNQSENSAIETKTEIVDNFDWLNGDWKRLNDKDGKETFESWTKISPTEFSGIGFTIQKGDTISLEKMQLRKANDKWSFFVQTHEERTPIEFKITEIRNNEFICINDSLDFPNQIKYWFEDEKLKANVSNEEMDIYFEFKKIK</sequence>
<reference evidence="3" key="1">
    <citation type="submission" date="2016-10" db="EMBL/GenBank/DDBJ databases">
        <authorList>
            <person name="Varghese N."/>
            <person name="Submissions S."/>
        </authorList>
    </citation>
    <scope>NUCLEOTIDE SEQUENCE [LARGE SCALE GENOMIC DNA]</scope>
    <source>
        <strain evidence="3">DSM 26542</strain>
    </source>
</reference>
<dbReference type="PROSITE" id="PS51257">
    <property type="entry name" value="PROKAR_LIPOPROTEIN"/>
    <property type="match status" value="1"/>
</dbReference>
<keyword evidence="3" id="KW-1185">Reference proteome</keyword>
<evidence type="ECO:0000313" key="2">
    <source>
        <dbReference type="EMBL" id="SFJ76206.1"/>
    </source>
</evidence>